<dbReference type="RefSeq" id="WP_186285396.1">
    <property type="nucleotide sequence ID" value="NZ_JACMSF010000037.1"/>
</dbReference>
<keyword evidence="3" id="KW-1185">Reference proteome</keyword>
<dbReference type="AlphaFoldDB" id="A0A7X1J7B0"/>
<dbReference type="InterPro" id="IPR002731">
    <property type="entry name" value="ATPase_BadF"/>
</dbReference>
<dbReference type="Pfam" id="PF01869">
    <property type="entry name" value="BcrAD_BadFG"/>
    <property type="match status" value="1"/>
</dbReference>
<dbReference type="Gene3D" id="3.30.420.40">
    <property type="match status" value="2"/>
</dbReference>
<proteinExistence type="predicted"/>
<dbReference type="Proteomes" id="UP000584670">
    <property type="component" value="Unassembled WGS sequence"/>
</dbReference>
<accession>A0A7X1J7B0</accession>
<dbReference type="InterPro" id="IPR052519">
    <property type="entry name" value="Euk-type_GlcNAc_Kinase"/>
</dbReference>
<dbReference type="SUPFAM" id="SSF53067">
    <property type="entry name" value="Actin-like ATPase domain"/>
    <property type="match status" value="2"/>
</dbReference>
<gene>
    <name evidence="2" type="ORF">H4N64_29055</name>
</gene>
<reference evidence="2 3" key="1">
    <citation type="submission" date="2020-08" db="EMBL/GenBank/DDBJ databases">
        <title>Streptomyces sp. PSKA01 genome sequencing and assembly.</title>
        <authorList>
            <person name="Mandal S."/>
            <person name="Maiti P.K."/>
            <person name="Das P."/>
        </authorList>
    </citation>
    <scope>NUCLEOTIDE SEQUENCE [LARGE SCALE GENOMIC DNA]</scope>
    <source>
        <strain evidence="2 3">PSKA01</strain>
    </source>
</reference>
<comment type="caution">
    <text evidence="2">The sequence shown here is derived from an EMBL/GenBank/DDBJ whole genome shotgun (WGS) entry which is preliminary data.</text>
</comment>
<protein>
    <submittedName>
        <fullName evidence="2">ATPase</fullName>
    </submittedName>
</protein>
<dbReference type="PANTHER" id="PTHR43190">
    <property type="entry name" value="N-ACETYL-D-GLUCOSAMINE KINASE"/>
    <property type="match status" value="1"/>
</dbReference>
<dbReference type="PANTHER" id="PTHR43190:SF3">
    <property type="entry name" value="N-ACETYL-D-GLUCOSAMINE KINASE"/>
    <property type="match status" value="1"/>
</dbReference>
<evidence type="ECO:0000259" key="1">
    <source>
        <dbReference type="Pfam" id="PF01869"/>
    </source>
</evidence>
<organism evidence="2 3">
    <name type="scientific">Streptomyces cupreus</name>
    <dbReference type="NCBI Taxonomy" id="2759956"/>
    <lineage>
        <taxon>Bacteria</taxon>
        <taxon>Bacillati</taxon>
        <taxon>Actinomycetota</taxon>
        <taxon>Actinomycetes</taxon>
        <taxon>Kitasatosporales</taxon>
        <taxon>Streptomycetaceae</taxon>
        <taxon>Streptomyces</taxon>
    </lineage>
</organism>
<name>A0A7X1J7B0_9ACTN</name>
<feature type="domain" description="ATPase BadF/BadG/BcrA/BcrD type" evidence="1">
    <location>
        <begin position="12"/>
        <end position="295"/>
    </location>
</feature>
<dbReference type="EMBL" id="JACMSF010000037">
    <property type="protein sequence ID" value="MBC2905548.1"/>
    <property type="molecule type" value="Genomic_DNA"/>
</dbReference>
<evidence type="ECO:0000313" key="3">
    <source>
        <dbReference type="Proteomes" id="UP000584670"/>
    </source>
</evidence>
<evidence type="ECO:0000313" key="2">
    <source>
        <dbReference type="EMBL" id="MBC2905548.1"/>
    </source>
</evidence>
<dbReference type="InterPro" id="IPR043129">
    <property type="entry name" value="ATPase_NBD"/>
</dbReference>
<sequence>MQDASLLSPLVVGIDVGGTKTHLRAVAGADLVADRVRSSSSGWRPHDPVAAAGWLAALVAEALPSGRRPAAVAVGGHACETPRQCAQIRTALQLHFDAPALVVGDAELLVPAAGLDKGVGLVAGTGSVAVGRLADGTALQVGGWGAVLGDEGGSAGLVREAVRAVWAAHDRGEKPDALAAGLLASFEVAEVPALGSALESAKDVSAEWGGHAPMVFAAAEAGSSLARAVVAGGGRSLAGLVRRLATRGVLVDDVVVAGGTILAQPSLYDAFVSALAESVPHARPKPLTVPPVTGAIALSSSLL</sequence>